<keyword evidence="7 8" id="KW-0472">Membrane</keyword>
<dbReference type="GeneID" id="106171620"/>
<evidence type="ECO:0000313" key="10">
    <source>
        <dbReference type="Proteomes" id="UP000085678"/>
    </source>
</evidence>
<dbReference type="InParanoid" id="A0A1S3JB09"/>
<keyword evidence="3 9" id="KW-0813">Transport</keyword>
<protein>
    <submittedName>
        <fullName evidence="11">Mitochondrial folate transporter/carrier</fullName>
    </submittedName>
</protein>
<keyword evidence="10" id="KW-1185">Reference proteome</keyword>
<evidence type="ECO:0000313" key="11">
    <source>
        <dbReference type="RefSeq" id="XP_013407513.1"/>
    </source>
</evidence>
<evidence type="ECO:0000256" key="2">
    <source>
        <dbReference type="ARBA" id="ARBA00006375"/>
    </source>
</evidence>
<evidence type="ECO:0000256" key="6">
    <source>
        <dbReference type="ARBA" id="ARBA00022989"/>
    </source>
</evidence>
<keyword evidence="4 8" id="KW-0812">Transmembrane</keyword>
<evidence type="ECO:0000256" key="4">
    <source>
        <dbReference type="ARBA" id="ARBA00022692"/>
    </source>
</evidence>
<evidence type="ECO:0000256" key="5">
    <source>
        <dbReference type="ARBA" id="ARBA00022737"/>
    </source>
</evidence>
<accession>A0A1S3JB09</accession>
<dbReference type="PANTHER" id="PTHR45683">
    <property type="entry name" value="MITOCHONDRIAL NICOTINAMIDE ADENINE DINUCLEOTIDE TRANSPORTER 1-RELATED-RELATED"/>
    <property type="match status" value="1"/>
</dbReference>
<organism evidence="10 11">
    <name type="scientific">Lingula anatina</name>
    <name type="common">Brachiopod</name>
    <name type="synonym">Lingula unguis</name>
    <dbReference type="NCBI Taxonomy" id="7574"/>
    <lineage>
        <taxon>Eukaryota</taxon>
        <taxon>Metazoa</taxon>
        <taxon>Spiralia</taxon>
        <taxon>Lophotrochozoa</taxon>
        <taxon>Brachiopoda</taxon>
        <taxon>Linguliformea</taxon>
        <taxon>Lingulata</taxon>
        <taxon>Lingulida</taxon>
        <taxon>Linguloidea</taxon>
        <taxon>Lingulidae</taxon>
        <taxon>Lingula</taxon>
    </lineage>
</organism>
<dbReference type="GO" id="GO:0055085">
    <property type="term" value="P:transmembrane transport"/>
    <property type="evidence" value="ECO:0007669"/>
    <property type="project" value="InterPro"/>
</dbReference>
<evidence type="ECO:0000256" key="9">
    <source>
        <dbReference type="RuleBase" id="RU000488"/>
    </source>
</evidence>
<dbReference type="GO" id="GO:0006862">
    <property type="term" value="P:nucleotide transport"/>
    <property type="evidence" value="ECO:0007669"/>
    <property type="project" value="InterPro"/>
</dbReference>
<dbReference type="Pfam" id="PF00153">
    <property type="entry name" value="Mito_carr"/>
    <property type="match status" value="1"/>
</dbReference>
<name>A0A1S3JB09_LINAN</name>
<dbReference type="InterPro" id="IPR044712">
    <property type="entry name" value="SLC25A32-like"/>
</dbReference>
<dbReference type="AlphaFoldDB" id="A0A1S3JB09"/>
<keyword evidence="6" id="KW-1133">Transmembrane helix</keyword>
<keyword evidence="5" id="KW-0677">Repeat</keyword>
<dbReference type="STRING" id="7574.A0A1S3JB09"/>
<dbReference type="RefSeq" id="XP_013407513.1">
    <property type="nucleotide sequence ID" value="XM_013552059.1"/>
</dbReference>
<dbReference type="PROSITE" id="PS50920">
    <property type="entry name" value="SOLCAR"/>
    <property type="match status" value="1"/>
</dbReference>
<dbReference type="SUPFAM" id="SSF103506">
    <property type="entry name" value="Mitochondrial carrier"/>
    <property type="match status" value="1"/>
</dbReference>
<dbReference type="Gene3D" id="1.50.40.10">
    <property type="entry name" value="Mitochondrial carrier domain"/>
    <property type="match status" value="1"/>
</dbReference>
<evidence type="ECO:0000256" key="7">
    <source>
        <dbReference type="ARBA" id="ARBA00023136"/>
    </source>
</evidence>
<proteinExistence type="inferred from homology"/>
<dbReference type="OrthoDB" id="428293at2759"/>
<dbReference type="GO" id="GO:0016020">
    <property type="term" value="C:membrane"/>
    <property type="evidence" value="ECO:0007669"/>
    <property type="project" value="UniProtKB-SubCell"/>
</dbReference>
<comment type="subcellular location">
    <subcellularLocation>
        <location evidence="1">Membrane</location>
        <topology evidence="1">Multi-pass membrane protein</topology>
    </subcellularLocation>
</comment>
<dbReference type="InterPro" id="IPR023395">
    <property type="entry name" value="MCP_dom_sf"/>
</dbReference>
<evidence type="ECO:0000256" key="8">
    <source>
        <dbReference type="PROSITE-ProRule" id="PRU00282"/>
    </source>
</evidence>
<feature type="repeat" description="Solcar" evidence="8">
    <location>
        <begin position="15"/>
        <end position="99"/>
    </location>
</feature>
<evidence type="ECO:0000256" key="1">
    <source>
        <dbReference type="ARBA" id="ARBA00004141"/>
    </source>
</evidence>
<sequence>MTSGKTPSGKTILHHIKFENLVGGMAGGIVSTAALHPLDLVKVRFQVDEGIGITNRPKYTGLWHAFKTIFKTSGPLGLYQGAVPNITGAGAAWGFYFLL</sequence>
<comment type="similarity">
    <text evidence="2 9">Belongs to the mitochondrial carrier (TC 2.A.29) family.</text>
</comment>
<dbReference type="KEGG" id="lak:106171620"/>
<dbReference type="InterPro" id="IPR018108">
    <property type="entry name" value="MCP_transmembrane"/>
</dbReference>
<dbReference type="Proteomes" id="UP000085678">
    <property type="component" value="Unplaced"/>
</dbReference>
<reference evidence="11" key="1">
    <citation type="submission" date="2025-08" db="UniProtKB">
        <authorList>
            <consortium name="RefSeq"/>
        </authorList>
    </citation>
    <scope>IDENTIFICATION</scope>
    <source>
        <tissue evidence="11">Gonads</tissue>
    </source>
</reference>
<gene>
    <name evidence="11" type="primary">LOC106171620</name>
</gene>
<evidence type="ECO:0000256" key="3">
    <source>
        <dbReference type="ARBA" id="ARBA00022448"/>
    </source>
</evidence>